<dbReference type="InterPro" id="IPR009057">
    <property type="entry name" value="Homeodomain-like_sf"/>
</dbReference>
<dbReference type="PROSITE" id="PS50977">
    <property type="entry name" value="HTH_TETR_2"/>
    <property type="match status" value="1"/>
</dbReference>
<comment type="caution">
    <text evidence="4">The sequence shown here is derived from an EMBL/GenBank/DDBJ whole genome shotgun (WGS) entry which is preliminary data.</text>
</comment>
<dbReference type="Pfam" id="PF14278">
    <property type="entry name" value="TetR_C_8"/>
    <property type="match status" value="1"/>
</dbReference>
<dbReference type="InterPro" id="IPR039532">
    <property type="entry name" value="TetR_C_Firmicutes"/>
</dbReference>
<evidence type="ECO:0000256" key="2">
    <source>
        <dbReference type="PROSITE-ProRule" id="PRU00335"/>
    </source>
</evidence>
<dbReference type="Gene3D" id="1.10.357.10">
    <property type="entry name" value="Tetracycline Repressor, domain 2"/>
    <property type="match status" value="1"/>
</dbReference>
<reference evidence="4 5" key="1">
    <citation type="submission" date="2011-02" db="EMBL/GenBank/DDBJ databases">
        <authorList>
            <person name="Muzny D."/>
            <person name="Qin X."/>
            <person name="Deng J."/>
            <person name="Jiang H."/>
            <person name="Liu Y."/>
            <person name="Qu J."/>
            <person name="Song X.-Z."/>
            <person name="Zhang L."/>
            <person name="Thornton R."/>
            <person name="Coyle M."/>
            <person name="Francisco L."/>
            <person name="Jackson L."/>
            <person name="Javaid M."/>
            <person name="Korchina V."/>
            <person name="Kovar C."/>
            <person name="Mata R."/>
            <person name="Mathew T."/>
            <person name="Ngo R."/>
            <person name="Nguyen L."/>
            <person name="Nguyen N."/>
            <person name="Okwuonu G."/>
            <person name="Ongeri F."/>
            <person name="Pham C."/>
            <person name="Simmons D."/>
            <person name="Wilczek-Boney K."/>
            <person name="Hale W."/>
            <person name="Jakkamsetti A."/>
            <person name="Pham P."/>
            <person name="Ruth R."/>
            <person name="San Lucas F."/>
            <person name="Warren J."/>
            <person name="Zhang J."/>
            <person name="Zhao Z."/>
            <person name="Zhou C."/>
            <person name="Zhu D."/>
            <person name="Lee S."/>
            <person name="Bess C."/>
            <person name="Blankenburg K."/>
            <person name="Forbes L."/>
            <person name="Fu Q."/>
            <person name="Gubbala S."/>
            <person name="Hirani K."/>
            <person name="Jayaseelan J.C."/>
            <person name="Lara F."/>
            <person name="Munidasa M."/>
            <person name="Palculict T."/>
            <person name="Patil S."/>
            <person name="Pu L.-L."/>
            <person name="Saada N."/>
            <person name="Tang L."/>
            <person name="Weissenberger G."/>
            <person name="Zhu Y."/>
            <person name="Hemphill L."/>
            <person name="Shang Y."/>
            <person name="Youmans B."/>
            <person name="Ayvaz T."/>
            <person name="Ross M."/>
            <person name="Santibanez J."/>
            <person name="Aqrawi P."/>
            <person name="Gross S."/>
            <person name="Joshi V."/>
            <person name="Fowler G."/>
            <person name="Nazareth L."/>
            <person name="Reid J."/>
            <person name="Worley K."/>
            <person name="Petrosino J."/>
            <person name="Highlander S."/>
            <person name="Gibbs R."/>
        </authorList>
    </citation>
    <scope>NUCLEOTIDE SEQUENCE [LARGE SCALE GENOMIC DNA]</scope>
    <source>
        <strain evidence="4 5">SK115</strain>
    </source>
</reference>
<dbReference type="EMBL" id="AEXW01000004">
    <property type="protein sequence ID" value="EGD32474.1"/>
    <property type="molecule type" value="Genomic_DNA"/>
</dbReference>
<evidence type="ECO:0000313" key="5">
    <source>
        <dbReference type="Proteomes" id="UP000003351"/>
    </source>
</evidence>
<dbReference type="PANTHER" id="PTHR43479:SF11">
    <property type="entry name" value="ACREF_ENVCD OPERON REPRESSOR-RELATED"/>
    <property type="match status" value="1"/>
</dbReference>
<evidence type="ECO:0000259" key="3">
    <source>
        <dbReference type="PROSITE" id="PS50977"/>
    </source>
</evidence>
<dbReference type="SUPFAM" id="SSF46689">
    <property type="entry name" value="Homeodomain-like"/>
    <property type="match status" value="1"/>
</dbReference>
<dbReference type="RefSeq" id="WP_002906271.1">
    <property type="nucleotide sequence ID" value="NZ_GL872408.1"/>
</dbReference>
<dbReference type="InterPro" id="IPR050624">
    <property type="entry name" value="HTH-type_Tx_Regulator"/>
</dbReference>
<protein>
    <submittedName>
        <fullName evidence="4">AcrR family transcriptional regulator</fullName>
    </submittedName>
</protein>
<dbReference type="InterPro" id="IPR001647">
    <property type="entry name" value="HTH_TetR"/>
</dbReference>
<gene>
    <name evidence="4" type="ORF">HMPREF9382_0407</name>
</gene>
<keyword evidence="1 2" id="KW-0238">DNA-binding</keyword>
<dbReference type="HOGENOM" id="CLU_087539_6_3_9"/>
<feature type="domain" description="HTH tetR-type" evidence="3">
    <location>
        <begin position="9"/>
        <end position="69"/>
    </location>
</feature>
<sequence length="173" mass="20465">MDKRKIANQEVRDKFFQALMSLLKEKPASEITITELINHSGAARVSFYRNYKSINDVLYDKLDAMIEEYNQHKLTDFEKYDDYEFILNLFLFYKKYADVILTANRANISIDVLDEISDYLISINGDMKENSIRKYELYYYSGAWYNVVIHWLESGMKESPEDMAAEFIRIGKN</sequence>
<dbReference type="AlphaFoldDB" id="F0I6H4"/>
<dbReference type="PANTHER" id="PTHR43479">
    <property type="entry name" value="ACREF/ENVCD OPERON REPRESSOR-RELATED"/>
    <property type="match status" value="1"/>
</dbReference>
<organism evidence="4 5">
    <name type="scientific">Streptococcus sanguinis SK115</name>
    <dbReference type="NCBI Taxonomy" id="888810"/>
    <lineage>
        <taxon>Bacteria</taxon>
        <taxon>Bacillati</taxon>
        <taxon>Bacillota</taxon>
        <taxon>Bacilli</taxon>
        <taxon>Lactobacillales</taxon>
        <taxon>Streptococcaceae</taxon>
        <taxon>Streptococcus</taxon>
    </lineage>
</organism>
<accession>F0I6H4</accession>
<dbReference type="PATRIC" id="fig|888810.3.peg.395"/>
<evidence type="ECO:0000313" key="4">
    <source>
        <dbReference type="EMBL" id="EGD32474.1"/>
    </source>
</evidence>
<evidence type="ECO:0000256" key="1">
    <source>
        <dbReference type="ARBA" id="ARBA00023125"/>
    </source>
</evidence>
<feature type="DNA-binding region" description="H-T-H motif" evidence="2">
    <location>
        <begin position="32"/>
        <end position="51"/>
    </location>
</feature>
<dbReference type="GO" id="GO:0003677">
    <property type="term" value="F:DNA binding"/>
    <property type="evidence" value="ECO:0007669"/>
    <property type="project" value="UniProtKB-UniRule"/>
</dbReference>
<dbReference type="Proteomes" id="UP000003351">
    <property type="component" value="Unassembled WGS sequence"/>
</dbReference>
<name>F0I6H4_STRSA</name>
<proteinExistence type="predicted"/>